<comment type="caution">
    <text evidence="1">The sequence shown here is derived from an EMBL/GenBank/DDBJ whole genome shotgun (WGS) entry which is preliminary data.</text>
</comment>
<dbReference type="AlphaFoldDB" id="A0A853R0R9"/>
<accession>A0A853R0R9</accession>
<dbReference type="RefSeq" id="WP_017046276.1">
    <property type="nucleotide sequence ID" value="NZ_AJYS02000217.1"/>
</dbReference>
<proteinExistence type="predicted"/>
<keyword evidence="2" id="KW-1185">Reference proteome</keyword>
<evidence type="ECO:0000313" key="1">
    <source>
        <dbReference type="EMBL" id="OEE34805.1"/>
    </source>
</evidence>
<gene>
    <name evidence="1" type="ORF">A1QS_17350</name>
</gene>
<name>A0A853R0R9_9VIBR</name>
<evidence type="ECO:0000313" key="2">
    <source>
        <dbReference type="Proteomes" id="UP000094808"/>
    </source>
</evidence>
<organism evidence="1 2">
    <name type="scientific">Vibrio ordalii FS-238</name>
    <dbReference type="NCBI Taxonomy" id="617133"/>
    <lineage>
        <taxon>Bacteria</taxon>
        <taxon>Pseudomonadati</taxon>
        <taxon>Pseudomonadota</taxon>
        <taxon>Gammaproteobacteria</taxon>
        <taxon>Vibrionales</taxon>
        <taxon>Vibrionaceae</taxon>
        <taxon>Vibrio</taxon>
    </lineage>
</organism>
<sequence>MSVELSSSFSSEDWQELKDSQDKAQIITVLRHRYSERYFEPFKKNESKHGFSMMAVSCLVIESLISLKRGWKKTNKPGKVIFEEFFSTSQHLTDFTGLGADFYKHIRCGILHQAETTGGWRIRRDCSLPLVCADTKVIHATKFLNQLEKEFENFLTELDEQEFTSPQWSKVVKKIDHIVTNCG</sequence>
<dbReference type="Proteomes" id="UP000094808">
    <property type="component" value="Unassembled WGS sequence"/>
</dbReference>
<dbReference type="EMBL" id="AJYS02000217">
    <property type="protein sequence ID" value="OEE34805.1"/>
    <property type="molecule type" value="Genomic_DNA"/>
</dbReference>
<protein>
    <submittedName>
        <fullName evidence="1">Uncharacterized protein</fullName>
    </submittedName>
</protein>
<reference evidence="1 2" key="1">
    <citation type="journal article" date="2012" name="Science">
        <title>Ecological populations of bacteria act as socially cohesive units of antibiotic production and resistance.</title>
        <authorList>
            <person name="Cordero O.X."/>
            <person name="Wildschutte H."/>
            <person name="Kirkup B."/>
            <person name="Proehl S."/>
            <person name="Ngo L."/>
            <person name="Hussain F."/>
            <person name="Le Roux F."/>
            <person name="Mincer T."/>
            <person name="Polz M.F."/>
        </authorList>
    </citation>
    <scope>NUCLEOTIDE SEQUENCE [LARGE SCALE GENOMIC DNA]</scope>
    <source>
        <strain evidence="1 2">FS-238</strain>
    </source>
</reference>